<sequence length="50" mass="5430">MKRPPGPSRRAAWRMVAWALALLMLGGTCLAYTQADLQRVLASGWALCGL</sequence>
<gene>
    <name evidence="1" type="ORF">I7X39_17410</name>
</gene>
<comment type="caution">
    <text evidence="1">The sequence shown here is derived from an EMBL/GenBank/DDBJ whole genome shotgun (WGS) entry which is preliminary data.</text>
</comment>
<reference evidence="1" key="1">
    <citation type="submission" date="2020-12" db="EMBL/GenBank/DDBJ databases">
        <title>The genome sequence of Inhella sp. 1Y17.</title>
        <authorList>
            <person name="Liu Y."/>
        </authorList>
    </citation>
    <scope>NUCLEOTIDE SEQUENCE</scope>
    <source>
        <strain evidence="1">1Y17</strain>
    </source>
</reference>
<keyword evidence="2" id="KW-1185">Reference proteome</keyword>
<dbReference type="RefSeq" id="WP_198112445.1">
    <property type="nucleotide sequence ID" value="NZ_JAEDAK010000014.1"/>
</dbReference>
<evidence type="ECO:0000313" key="2">
    <source>
        <dbReference type="Proteomes" id="UP000613266"/>
    </source>
</evidence>
<name>A0A931NIB6_9BURK</name>
<accession>A0A931NIB6</accession>
<protein>
    <submittedName>
        <fullName evidence="1">Uncharacterized protein</fullName>
    </submittedName>
</protein>
<proteinExistence type="predicted"/>
<dbReference type="EMBL" id="JAEDAK010000014">
    <property type="protein sequence ID" value="MBH9578673.1"/>
    <property type="molecule type" value="Genomic_DNA"/>
</dbReference>
<organism evidence="1 2">
    <name type="scientific">Inhella proteolytica</name>
    <dbReference type="NCBI Taxonomy" id="2795029"/>
    <lineage>
        <taxon>Bacteria</taxon>
        <taxon>Pseudomonadati</taxon>
        <taxon>Pseudomonadota</taxon>
        <taxon>Betaproteobacteria</taxon>
        <taxon>Burkholderiales</taxon>
        <taxon>Sphaerotilaceae</taxon>
        <taxon>Inhella</taxon>
    </lineage>
</organism>
<dbReference type="Proteomes" id="UP000613266">
    <property type="component" value="Unassembled WGS sequence"/>
</dbReference>
<dbReference type="AlphaFoldDB" id="A0A931NIB6"/>
<evidence type="ECO:0000313" key="1">
    <source>
        <dbReference type="EMBL" id="MBH9578673.1"/>
    </source>
</evidence>